<dbReference type="RefSeq" id="WP_151860861.1">
    <property type="nucleotide sequence ID" value="NZ_WBZC01000022.1"/>
</dbReference>
<keyword evidence="3" id="KW-1185">Reference proteome</keyword>
<protein>
    <recommendedName>
        <fullName evidence="1">Thiamine-binding protein domain-containing protein</fullName>
    </recommendedName>
</protein>
<proteinExistence type="predicted"/>
<dbReference type="OrthoDB" id="2970529at2"/>
<organism evidence="2 3">
    <name type="scientific">Alkaliphilus pronyensis</name>
    <dbReference type="NCBI Taxonomy" id="1482732"/>
    <lineage>
        <taxon>Bacteria</taxon>
        <taxon>Bacillati</taxon>
        <taxon>Bacillota</taxon>
        <taxon>Clostridia</taxon>
        <taxon>Peptostreptococcales</taxon>
        <taxon>Natronincolaceae</taxon>
        <taxon>Alkaliphilus</taxon>
    </lineage>
</organism>
<name>A0A6I0F5K8_9FIRM</name>
<feature type="domain" description="Thiamine-binding protein" evidence="1">
    <location>
        <begin position="11"/>
        <end position="81"/>
    </location>
</feature>
<dbReference type="AlphaFoldDB" id="A0A6I0F5K8"/>
<dbReference type="InterPro" id="IPR002767">
    <property type="entry name" value="Thiamine_BP"/>
</dbReference>
<reference evidence="2 3" key="1">
    <citation type="submission" date="2019-10" db="EMBL/GenBank/DDBJ databases">
        <title>Alkaliphilus serpentinus sp. nov. and Alkaliphilus pronyensis sp. nov., two novel anaerobic alkaliphilic species isolated from the serpentinized-hosted hydrothermal field of the Prony Bay (New Caledonia).</title>
        <authorList>
            <person name="Postec A."/>
        </authorList>
    </citation>
    <scope>NUCLEOTIDE SEQUENCE [LARGE SCALE GENOMIC DNA]</scope>
    <source>
        <strain evidence="2 3">LacV</strain>
    </source>
</reference>
<comment type="caution">
    <text evidence="2">The sequence shown here is derived from an EMBL/GenBank/DDBJ whole genome shotgun (WGS) entry which is preliminary data.</text>
</comment>
<dbReference type="Proteomes" id="UP000432715">
    <property type="component" value="Unassembled WGS sequence"/>
</dbReference>
<dbReference type="Pfam" id="PF01910">
    <property type="entry name" value="Thiamine_BP"/>
    <property type="match status" value="1"/>
</dbReference>
<evidence type="ECO:0000259" key="1">
    <source>
        <dbReference type="Pfam" id="PF01910"/>
    </source>
</evidence>
<sequence>MRGVIIIRIHAEVALYPLKTSNASQVINHSINTLQNHRITYNVGAMDTHIQGSDDEVWNSLRSLFDDAKQAGEVSMVVTITNAAD</sequence>
<dbReference type="Gene3D" id="3.30.70.930">
    <property type="match status" value="1"/>
</dbReference>
<evidence type="ECO:0000313" key="2">
    <source>
        <dbReference type="EMBL" id="KAB3535299.1"/>
    </source>
</evidence>
<gene>
    <name evidence="2" type="ORF">F8154_06825</name>
</gene>
<dbReference type="EMBL" id="WBZC01000022">
    <property type="protein sequence ID" value="KAB3535299.1"/>
    <property type="molecule type" value="Genomic_DNA"/>
</dbReference>
<accession>A0A6I0F5K8</accession>
<dbReference type="SUPFAM" id="SSF89957">
    <property type="entry name" value="MTH1187/YkoF-like"/>
    <property type="match status" value="1"/>
</dbReference>
<dbReference type="InterPro" id="IPR029756">
    <property type="entry name" value="MTH1187/YkoF-like"/>
</dbReference>
<evidence type="ECO:0000313" key="3">
    <source>
        <dbReference type="Proteomes" id="UP000432715"/>
    </source>
</evidence>